<keyword evidence="4" id="KW-1185">Reference proteome</keyword>
<evidence type="ECO:0000256" key="1">
    <source>
        <dbReference type="SAM" id="MobiDB-lite"/>
    </source>
</evidence>
<sequence length="250" mass="27999">CSDPRGLLKRLPKAPPLAGRRHRGTGRENNAQPTSLRNSLCGELWVSASLDFIRRWDPDVLLSGGAFQHERTKRLSQLLLVHYATKSQQEMQTANCHEDVILKCECPGVDNVDFFSVGWYKLSNQKKNGIVRKAKNNDTPQYYSFTRSPLPVFGEKHSLLLPAVTPEDSGTYECYISANVGSQNQNVKVNLTVHACATEADLTTITAVWNTTESEAACHKQAEDLPVMWSIVGYVAVIEAVRMRSSRQWH</sequence>
<evidence type="ECO:0000259" key="2">
    <source>
        <dbReference type="PROSITE" id="PS50835"/>
    </source>
</evidence>
<reference evidence="3 4" key="1">
    <citation type="submission" date="2019-08" db="EMBL/GenBank/DDBJ databases">
        <title>A chromosome-level genome assembly, high-density linkage maps, and genome scans reveal the genomic architecture of hybrid incompatibilities underlying speciation via character displacement in darters (Percidae: Etheostominae).</title>
        <authorList>
            <person name="Moran R.L."/>
            <person name="Catchen J.M."/>
            <person name="Fuller R.C."/>
        </authorList>
    </citation>
    <scope>NUCLEOTIDE SEQUENCE [LARGE SCALE GENOMIC DNA]</scope>
    <source>
        <strain evidence="3">EspeVRDwgs_2016</strain>
        <tissue evidence="3">Muscle</tissue>
    </source>
</reference>
<proteinExistence type="predicted"/>
<dbReference type="SUPFAM" id="SSF48726">
    <property type="entry name" value="Immunoglobulin"/>
    <property type="match status" value="1"/>
</dbReference>
<feature type="region of interest" description="Disordered" evidence="1">
    <location>
        <begin position="11"/>
        <end position="34"/>
    </location>
</feature>
<dbReference type="Gene3D" id="2.60.40.10">
    <property type="entry name" value="Immunoglobulins"/>
    <property type="match status" value="1"/>
</dbReference>
<dbReference type="InterPro" id="IPR036179">
    <property type="entry name" value="Ig-like_dom_sf"/>
</dbReference>
<dbReference type="PROSITE" id="PS50835">
    <property type="entry name" value="IG_LIKE"/>
    <property type="match status" value="1"/>
</dbReference>
<feature type="non-terminal residue" evidence="3">
    <location>
        <position position="1"/>
    </location>
</feature>
<dbReference type="Pfam" id="PF07686">
    <property type="entry name" value="V-set"/>
    <property type="match status" value="1"/>
</dbReference>
<dbReference type="PANTHER" id="PTHR15193:SF2">
    <property type="match status" value="1"/>
</dbReference>
<dbReference type="PANTHER" id="PTHR15193">
    <property type="entry name" value="CD83 ANTIGEN"/>
    <property type="match status" value="1"/>
</dbReference>
<dbReference type="AlphaFoldDB" id="A0A5J5DDW2"/>
<feature type="domain" description="Ig-like" evidence="2">
    <location>
        <begin position="58"/>
        <end position="190"/>
    </location>
</feature>
<gene>
    <name evidence="3" type="ORF">FQN60_002294</name>
</gene>
<organism evidence="3 4">
    <name type="scientific">Etheostoma spectabile</name>
    <name type="common">orangethroat darter</name>
    <dbReference type="NCBI Taxonomy" id="54343"/>
    <lineage>
        <taxon>Eukaryota</taxon>
        <taxon>Metazoa</taxon>
        <taxon>Chordata</taxon>
        <taxon>Craniata</taxon>
        <taxon>Vertebrata</taxon>
        <taxon>Euteleostomi</taxon>
        <taxon>Actinopterygii</taxon>
        <taxon>Neopterygii</taxon>
        <taxon>Teleostei</taxon>
        <taxon>Neoteleostei</taxon>
        <taxon>Acanthomorphata</taxon>
        <taxon>Eupercaria</taxon>
        <taxon>Perciformes</taxon>
        <taxon>Percoidei</taxon>
        <taxon>Percidae</taxon>
        <taxon>Etheostomatinae</taxon>
        <taxon>Etheostoma</taxon>
    </lineage>
</organism>
<comment type="caution">
    <text evidence="3">The sequence shown here is derived from an EMBL/GenBank/DDBJ whole genome shotgun (WGS) entry which is preliminary data.</text>
</comment>
<dbReference type="EMBL" id="VOFY01000007">
    <property type="protein sequence ID" value="KAA8591351.1"/>
    <property type="molecule type" value="Genomic_DNA"/>
</dbReference>
<accession>A0A5J5DDW2</accession>
<dbReference type="SMART" id="SM00409">
    <property type="entry name" value="IG"/>
    <property type="match status" value="1"/>
</dbReference>
<evidence type="ECO:0000313" key="3">
    <source>
        <dbReference type="EMBL" id="KAA8591351.1"/>
    </source>
</evidence>
<name>A0A5J5DDW2_9PERO</name>
<dbReference type="InterPro" id="IPR007110">
    <property type="entry name" value="Ig-like_dom"/>
</dbReference>
<dbReference type="InterPro" id="IPR013783">
    <property type="entry name" value="Ig-like_fold"/>
</dbReference>
<dbReference type="Proteomes" id="UP000327493">
    <property type="component" value="Chromosome 7"/>
</dbReference>
<dbReference type="InterPro" id="IPR003599">
    <property type="entry name" value="Ig_sub"/>
</dbReference>
<protein>
    <recommendedName>
        <fullName evidence="2">Ig-like domain-containing protein</fullName>
    </recommendedName>
</protein>
<evidence type="ECO:0000313" key="4">
    <source>
        <dbReference type="Proteomes" id="UP000327493"/>
    </source>
</evidence>
<dbReference type="InterPro" id="IPR013106">
    <property type="entry name" value="Ig_V-set"/>
</dbReference>